<keyword evidence="4 8" id="KW-0812">Transmembrane</keyword>
<dbReference type="Pfam" id="PF07715">
    <property type="entry name" value="Plug"/>
    <property type="match status" value="1"/>
</dbReference>
<name>A0A929PZE0_9SPHI</name>
<sequence length="1006" mass="111003">MKINFSKISALSLLFLFNHPDAANAAGFAARNAARHFVLTETKQKEVAPITGTVLDEKNLPMPGVTVKNVTTGKAVQTDVNGKFTLEAGPEDSISISFLGYQTATQKVGTQTALNFKLVPAQTELKEVKVVGVGYGTQAVREVTSAVAHVGPEDFRQSGARTPLDLIQGKVAGLNLTRTGGSNPNSGISVQLRGAVTVTGSASPLFVIDGIPGGNPDLLKQDDIESIDILKDGSGAAIYGTTANAGVIIITTKRGKKGVTQVDYSAYYRKEYLQRRLDFLTPAEYKAKIASGQLNRPDAGGATDFVDMLINHGNFSQNHNLAFSGGGENSSYRASLNYNNFEGIAKENGRKEYALRLSMNQSALEGRVRAQVDLATNFNNANLLGGGGWENEQTRDPTLSNFNADGSYRFYPTSTNEYARLFQETNRRRQQTTSANGKVDIDIVKGLTGTVFGSVVRDSRVDGGYRKKASEFSTENSSSVGGGYGFKSDFLQQDFAFEPQLQYKTTIAEKHSITALAAYSYRYQVAESASLANAGFINDSFEENNLGAVPVNIKTTSISSNKTDNTLIALLTRVNYAYNGKYLAQFIIRREGSSRFGDNNKFGYFPSVSAGWIISDEDFAKKWTFVNNLKLRAGYGITGNSGFENYASKVTMNTGGIYLFPDNEYRQTYGPDRNPNPNLKWEVKHELNFGVDFSLWNNRLRGTLDVFDRTTKDLLDTYTSPQPPFIQDRIYTNVGQMSSKGIELGLGFQAMKRADFSWDMDATFSTLKNTLDSYSNDFYKVTYKTFAPIGGAGDLRDAVVTYEGREIGEFWGKRFAGFTPDGKWLFYNHRGEKVSNAEIDVNPNSATKDIVKLGNAIPRYYASWTNTFNYKQWSLRTFLRGKFDYSILNTNALSYGNAYTWTGNLLQRAFDKDAQIKDTYMYSDYYLESGSFVKLDELTIAYNFKPKVKAIRNLRLYLTGQNLATITGYSGTDPDFVQDTGMNAGVDGRSAYPSTRSFIFGVNVGF</sequence>
<dbReference type="Pfam" id="PF13715">
    <property type="entry name" value="CarbopepD_reg_2"/>
    <property type="match status" value="1"/>
</dbReference>
<dbReference type="InterPro" id="IPR000531">
    <property type="entry name" value="Beta-barrel_TonB"/>
</dbReference>
<dbReference type="SUPFAM" id="SSF49464">
    <property type="entry name" value="Carboxypeptidase regulatory domain-like"/>
    <property type="match status" value="1"/>
</dbReference>
<protein>
    <submittedName>
        <fullName evidence="13">SusC/RagA family TonB-linked outer membrane protein</fullName>
    </submittedName>
</protein>
<dbReference type="GO" id="GO:0009279">
    <property type="term" value="C:cell outer membrane"/>
    <property type="evidence" value="ECO:0007669"/>
    <property type="project" value="UniProtKB-SubCell"/>
</dbReference>
<dbReference type="SUPFAM" id="SSF56935">
    <property type="entry name" value="Porins"/>
    <property type="match status" value="1"/>
</dbReference>
<evidence type="ECO:0000256" key="9">
    <source>
        <dbReference type="RuleBase" id="RU003357"/>
    </source>
</evidence>
<proteinExistence type="inferred from homology"/>
<dbReference type="Gene3D" id="2.40.170.20">
    <property type="entry name" value="TonB-dependent receptor, beta-barrel domain"/>
    <property type="match status" value="1"/>
</dbReference>
<evidence type="ECO:0000256" key="2">
    <source>
        <dbReference type="ARBA" id="ARBA00022448"/>
    </source>
</evidence>
<comment type="caution">
    <text evidence="13">The sequence shown here is derived from an EMBL/GenBank/DDBJ whole genome shotgun (WGS) entry which is preliminary data.</text>
</comment>
<gene>
    <name evidence="13" type="ORF">IRJ16_21145</name>
</gene>
<evidence type="ECO:0000256" key="8">
    <source>
        <dbReference type="PROSITE-ProRule" id="PRU01360"/>
    </source>
</evidence>
<feature type="chain" id="PRO_5036680610" evidence="10">
    <location>
        <begin position="26"/>
        <end position="1006"/>
    </location>
</feature>
<keyword evidence="14" id="KW-1185">Reference proteome</keyword>
<dbReference type="Gene3D" id="2.60.40.1120">
    <property type="entry name" value="Carboxypeptidase-like, regulatory domain"/>
    <property type="match status" value="1"/>
</dbReference>
<dbReference type="EMBL" id="JADFFL010000011">
    <property type="protein sequence ID" value="MBE9664400.1"/>
    <property type="molecule type" value="Genomic_DNA"/>
</dbReference>
<evidence type="ECO:0000256" key="10">
    <source>
        <dbReference type="SAM" id="SignalP"/>
    </source>
</evidence>
<feature type="domain" description="TonB-dependent receptor-like beta-barrel" evidence="11">
    <location>
        <begin position="374"/>
        <end position="963"/>
    </location>
</feature>
<dbReference type="InterPro" id="IPR012910">
    <property type="entry name" value="Plug_dom"/>
</dbReference>
<dbReference type="NCBIfam" id="TIGR04056">
    <property type="entry name" value="OMP_RagA_SusC"/>
    <property type="match status" value="1"/>
</dbReference>
<dbReference type="Pfam" id="PF00593">
    <property type="entry name" value="TonB_dep_Rec_b-barrel"/>
    <property type="match status" value="1"/>
</dbReference>
<dbReference type="PROSITE" id="PS52016">
    <property type="entry name" value="TONB_DEPENDENT_REC_3"/>
    <property type="match status" value="1"/>
</dbReference>
<evidence type="ECO:0000256" key="5">
    <source>
        <dbReference type="ARBA" id="ARBA00023077"/>
    </source>
</evidence>
<comment type="subcellular location">
    <subcellularLocation>
        <location evidence="1 8">Cell outer membrane</location>
        <topology evidence="1 8">Multi-pass membrane protein</topology>
    </subcellularLocation>
</comment>
<keyword evidence="2 8" id="KW-0813">Transport</keyword>
<dbReference type="InterPro" id="IPR023997">
    <property type="entry name" value="TonB-dep_OMP_SusC/RagA_CS"/>
</dbReference>
<keyword evidence="10" id="KW-0732">Signal</keyword>
<feature type="domain" description="TonB-dependent receptor plug" evidence="12">
    <location>
        <begin position="140"/>
        <end position="247"/>
    </location>
</feature>
<evidence type="ECO:0000259" key="11">
    <source>
        <dbReference type="Pfam" id="PF00593"/>
    </source>
</evidence>
<evidence type="ECO:0000313" key="13">
    <source>
        <dbReference type="EMBL" id="MBE9664400.1"/>
    </source>
</evidence>
<evidence type="ECO:0000313" key="14">
    <source>
        <dbReference type="Proteomes" id="UP000622475"/>
    </source>
</evidence>
<evidence type="ECO:0000256" key="4">
    <source>
        <dbReference type="ARBA" id="ARBA00022692"/>
    </source>
</evidence>
<evidence type="ECO:0000256" key="7">
    <source>
        <dbReference type="ARBA" id="ARBA00023237"/>
    </source>
</evidence>
<dbReference type="InterPro" id="IPR023996">
    <property type="entry name" value="TonB-dep_OMP_SusC/RagA"/>
</dbReference>
<evidence type="ECO:0000259" key="12">
    <source>
        <dbReference type="Pfam" id="PF07715"/>
    </source>
</evidence>
<keyword evidence="5 9" id="KW-0798">TonB box</keyword>
<dbReference type="InterPro" id="IPR036942">
    <property type="entry name" value="Beta-barrel_TonB_sf"/>
</dbReference>
<keyword evidence="6 8" id="KW-0472">Membrane</keyword>
<organism evidence="13 14">
    <name type="scientific">Mucilaginibacter myungsuensis</name>
    <dbReference type="NCBI Taxonomy" id="649104"/>
    <lineage>
        <taxon>Bacteria</taxon>
        <taxon>Pseudomonadati</taxon>
        <taxon>Bacteroidota</taxon>
        <taxon>Sphingobacteriia</taxon>
        <taxon>Sphingobacteriales</taxon>
        <taxon>Sphingobacteriaceae</taxon>
        <taxon>Mucilaginibacter</taxon>
    </lineage>
</organism>
<dbReference type="AlphaFoldDB" id="A0A929PZE0"/>
<reference evidence="13" key="1">
    <citation type="submission" date="2020-10" db="EMBL/GenBank/DDBJ databases">
        <title>Mucilaginibacter mali sp. nov., isolated from rhizosphere soil of apple orchard.</title>
        <authorList>
            <person name="Lee J.-S."/>
            <person name="Kim H.S."/>
            <person name="Kim J.-S."/>
        </authorList>
    </citation>
    <scope>NUCLEOTIDE SEQUENCE</scope>
    <source>
        <strain evidence="13">KCTC 22746</strain>
    </source>
</reference>
<dbReference type="InterPro" id="IPR039426">
    <property type="entry name" value="TonB-dep_rcpt-like"/>
</dbReference>
<dbReference type="Proteomes" id="UP000622475">
    <property type="component" value="Unassembled WGS sequence"/>
</dbReference>
<evidence type="ECO:0000256" key="6">
    <source>
        <dbReference type="ARBA" id="ARBA00023136"/>
    </source>
</evidence>
<keyword evidence="7 8" id="KW-0998">Cell outer membrane</keyword>
<comment type="similarity">
    <text evidence="8 9">Belongs to the TonB-dependent receptor family.</text>
</comment>
<keyword evidence="3 8" id="KW-1134">Transmembrane beta strand</keyword>
<dbReference type="RefSeq" id="WP_194113645.1">
    <property type="nucleotide sequence ID" value="NZ_JADFFL010000011.1"/>
</dbReference>
<accession>A0A929PZE0</accession>
<evidence type="ECO:0000256" key="1">
    <source>
        <dbReference type="ARBA" id="ARBA00004571"/>
    </source>
</evidence>
<dbReference type="InterPro" id="IPR008969">
    <property type="entry name" value="CarboxyPept-like_regulatory"/>
</dbReference>
<feature type="signal peptide" evidence="10">
    <location>
        <begin position="1"/>
        <end position="25"/>
    </location>
</feature>
<dbReference type="Gene3D" id="2.170.130.10">
    <property type="entry name" value="TonB-dependent receptor, plug domain"/>
    <property type="match status" value="1"/>
</dbReference>
<dbReference type="InterPro" id="IPR037066">
    <property type="entry name" value="Plug_dom_sf"/>
</dbReference>
<dbReference type="NCBIfam" id="TIGR04057">
    <property type="entry name" value="SusC_RagA_signa"/>
    <property type="match status" value="1"/>
</dbReference>
<evidence type="ECO:0000256" key="3">
    <source>
        <dbReference type="ARBA" id="ARBA00022452"/>
    </source>
</evidence>